<evidence type="ECO:0000313" key="1">
    <source>
        <dbReference type="EMBL" id="GMN48199.1"/>
    </source>
</evidence>
<gene>
    <name evidence="1" type="ORF">TIFTF001_017373</name>
</gene>
<name>A0AA88A936_FICCA</name>
<comment type="caution">
    <text evidence="1">The sequence shown here is derived from an EMBL/GenBank/DDBJ whole genome shotgun (WGS) entry which is preliminary data.</text>
</comment>
<dbReference type="EMBL" id="BTGU01000027">
    <property type="protein sequence ID" value="GMN48199.1"/>
    <property type="molecule type" value="Genomic_DNA"/>
</dbReference>
<sequence length="162" mass="17944">MNRHPWDENRDKFAIRRCGSSRMYGAEEIDHFASVWGRSIRRCRRGRQGQWGVVWEGLLDGQSRGGGTSYTSRSSCPIGSFSLGVTIHAQSLGSEKAIVPIGRPPMLRPTAKGHMGSLRARTIVRFGGPAQARASIHNIRSSLTLSTSRAHRHSLLKNQEPI</sequence>
<reference evidence="1" key="1">
    <citation type="submission" date="2023-07" db="EMBL/GenBank/DDBJ databases">
        <title>draft genome sequence of fig (Ficus carica).</title>
        <authorList>
            <person name="Takahashi T."/>
            <person name="Nishimura K."/>
        </authorList>
    </citation>
    <scope>NUCLEOTIDE SEQUENCE</scope>
</reference>
<accession>A0AA88A936</accession>
<dbReference type="AlphaFoldDB" id="A0AA88A936"/>
<protein>
    <submittedName>
        <fullName evidence="1">Uncharacterized protein</fullName>
    </submittedName>
</protein>
<organism evidence="1 2">
    <name type="scientific">Ficus carica</name>
    <name type="common">Common fig</name>
    <dbReference type="NCBI Taxonomy" id="3494"/>
    <lineage>
        <taxon>Eukaryota</taxon>
        <taxon>Viridiplantae</taxon>
        <taxon>Streptophyta</taxon>
        <taxon>Embryophyta</taxon>
        <taxon>Tracheophyta</taxon>
        <taxon>Spermatophyta</taxon>
        <taxon>Magnoliopsida</taxon>
        <taxon>eudicotyledons</taxon>
        <taxon>Gunneridae</taxon>
        <taxon>Pentapetalae</taxon>
        <taxon>rosids</taxon>
        <taxon>fabids</taxon>
        <taxon>Rosales</taxon>
        <taxon>Moraceae</taxon>
        <taxon>Ficeae</taxon>
        <taxon>Ficus</taxon>
    </lineage>
</organism>
<keyword evidence="2" id="KW-1185">Reference proteome</keyword>
<dbReference type="Proteomes" id="UP001187192">
    <property type="component" value="Unassembled WGS sequence"/>
</dbReference>
<evidence type="ECO:0000313" key="2">
    <source>
        <dbReference type="Proteomes" id="UP001187192"/>
    </source>
</evidence>
<proteinExistence type="predicted"/>